<sequence length="337" mass="37636">VCDLKLEFDQDRIVNMVTVAMEDDLRGWLYLVVQALNFQCRLGGNHPLLKGDSARRFFGPASLVQVEALRYLARSVCAFLKQCSDKVPMLEWESELKSSAVSYTGEGVYAAEKFDKERLMLALPPKHACGSVLATEVSDGWVRGVLENPEWILKNPDDLGEMPKTPRVWAEDAEWELIAAELVDRGVLVPIEEECIAQVRGRRVLGGLFGVRKSRRGKVQGPQRLVMNIIPSNWLQDTIEGDMGLLPTTDKWKSLILRNGEVLLTSSEDLKCCFCVYRLPVVWHRYVALSKPVRRAALGLAGGGSVFAAAAVAPMGWISATGIIQHTHRRLLREWVP</sequence>
<keyword evidence="2" id="KW-1185">Reference proteome</keyword>
<protein>
    <submittedName>
        <fullName evidence="1">Uncharacterized protein</fullName>
    </submittedName>
</protein>
<proteinExistence type="predicted"/>
<feature type="non-terminal residue" evidence="1">
    <location>
        <position position="1"/>
    </location>
</feature>
<evidence type="ECO:0000313" key="1">
    <source>
        <dbReference type="EMBL" id="CAK0895098.1"/>
    </source>
</evidence>
<feature type="non-terminal residue" evidence="1">
    <location>
        <position position="337"/>
    </location>
</feature>
<reference evidence="1" key="1">
    <citation type="submission" date="2023-10" db="EMBL/GenBank/DDBJ databases">
        <authorList>
            <person name="Chen Y."/>
            <person name="Shah S."/>
            <person name="Dougan E. K."/>
            <person name="Thang M."/>
            <person name="Chan C."/>
        </authorList>
    </citation>
    <scope>NUCLEOTIDE SEQUENCE [LARGE SCALE GENOMIC DNA]</scope>
</reference>
<evidence type="ECO:0000313" key="2">
    <source>
        <dbReference type="Proteomes" id="UP001189429"/>
    </source>
</evidence>
<organism evidence="1 2">
    <name type="scientific">Prorocentrum cordatum</name>
    <dbReference type="NCBI Taxonomy" id="2364126"/>
    <lineage>
        <taxon>Eukaryota</taxon>
        <taxon>Sar</taxon>
        <taxon>Alveolata</taxon>
        <taxon>Dinophyceae</taxon>
        <taxon>Prorocentrales</taxon>
        <taxon>Prorocentraceae</taxon>
        <taxon>Prorocentrum</taxon>
    </lineage>
</organism>
<name>A0ABN9XB36_9DINO</name>
<comment type="caution">
    <text evidence="1">The sequence shown here is derived from an EMBL/GenBank/DDBJ whole genome shotgun (WGS) entry which is preliminary data.</text>
</comment>
<gene>
    <name evidence="1" type="ORF">PCOR1329_LOCUS73949</name>
</gene>
<dbReference type="Proteomes" id="UP001189429">
    <property type="component" value="Unassembled WGS sequence"/>
</dbReference>
<accession>A0ABN9XB36</accession>
<dbReference type="EMBL" id="CAUYUJ010019990">
    <property type="protein sequence ID" value="CAK0895098.1"/>
    <property type="molecule type" value="Genomic_DNA"/>
</dbReference>